<name>A0A7J7P0E5_9MAGN</name>
<feature type="domain" description="DUF4218" evidence="1">
    <location>
        <begin position="91"/>
        <end position="155"/>
    </location>
</feature>
<sequence length="775" mass="88966">MLFSPKSPFTLDRAENESFCRILHELKVPIGYSSNWKHNVNMEELQLKGLKSHDYYILIQHLLPVLLMHAFKNEKPLLIALGQVSRFFNVICSKTIQGDELKVMGDRLVESLCLFEKYFPPSFFVSMVHLVLHLAEEVTKCGPARYRWMYNFERRGSYKQGKPLFMDDDPDDEQPMGKNGKNITLENIKFEQVCKWVLSCFDGVEEWEEKHKNYLNEQLRASRGRGARSNVKPMAFIPWLRQQLEKDKMSTLKRLADGPSFKVVSYKGYRINGHVFYTKDSESYKVNGCKIDPETNLTFVNLVRLKGNSNQNDEPFCLASQASRVFYCKDPSKDAWYAVIDAPQRLTKDIEAYEDPLVFEARTLASMAMSTLLNDLVDEDEEIVEGTWVMPISSRRRSMPSDKIEDSSNLVPQRASTSPVLTLQNEYELPLAAKDQVLIGSNIAWKKKNRSEDFETTRTNYFLAGHTCSNGSFLTPFIEAKVAEIKLNVEKNPESKHYDMDDDPVGQAYGPEKKGRVRGEGILVTKSMLKHMKHGRTIIKEGKLEYKEINNKLNVIIDEVKTLKENATREGHRMQNASPYHTSEDEVVAAGRAIFPRNQINNPNEYDVFVDLVIDEDAEVYGRRGMFFRDIPVGEWFKYPSFLLKIIDEHLIGLGHVPMSLRKIVRMLGMQQIDVMRAYIAQVSIAARDAQVKGTYRSSLNHIQTHKENFNKLQLVSLECNNQFQNGMHLPLVMGGAQQGQPISWIPDNDREHVMLSEDPNLLPQRLVDILVNSN</sequence>
<dbReference type="AlphaFoldDB" id="A0A7J7P0E5"/>
<protein>
    <recommendedName>
        <fullName evidence="1">DUF4218 domain-containing protein</fullName>
    </recommendedName>
</protein>
<dbReference type="EMBL" id="JACGCM010000377">
    <property type="protein sequence ID" value="KAF6172800.1"/>
    <property type="molecule type" value="Genomic_DNA"/>
</dbReference>
<gene>
    <name evidence="2" type="ORF">GIB67_034652</name>
</gene>
<reference evidence="2 3" key="1">
    <citation type="journal article" date="2020" name="IScience">
        <title>Genome Sequencing of the Endangered Kingdonia uniflora (Circaeasteraceae, Ranunculales) Reveals Potential Mechanisms of Evolutionary Specialization.</title>
        <authorList>
            <person name="Sun Y."/>
            <person name="Deng T."/>
            <person name="Zhang A."/>
            <person name="Moore M.J."/>
            <person name="Landis J.B."/>
            <person name="Lin N."/>
            <person name="Zhang H."/>
            <person name="Zhang X."/>
            <person name="Huang J."/>
            <person name="Zhang X."/>
            <person name="Sun H."/>
            <person name="Wang H."/>
        </authorList>
    </citation>
    <scope>NUCLEOTIDE SEQUENCE [LARGE SCALE GENOMIC DNA]</scope>
    <source>
        <strain evidence="2">TB1705</strain>
        <tissue evidence="2">Leaf</tissue>
    </source>
</reference>
<comment type="caution">
    <text evidence="2">The sequence shown here is derived from an EMBL/GenBank/DDBJ whole genome shotgun (WGS) entry which is preliminary data.</text>
</comment>
<accession>A0A7J7P0E5</accession>
<dbReference type="OrthoDB" id="1878503at2759"/>
<proteinExistence type="predicted"/>
<keyword evidence="3" id="KW-1185">Reference proteome</keyword>
<dbReference type="Proteomes" id="UP000541444">
    <property type="component" value="Unassembled WGS sequence"/>
</dbReference>
<dbReference type="InterPro" id="IPR025452">
    <property type="entry name" value="DUF4218"/>
</dbReference>
<evidence type="ECO:0000259" key="1">
    <source>
        <dbReference type="Pfam" id="PF13960"/>
    </source>
</evidence>
<evidence type="ECO:0000313" key="3">
    <source>
        <dbReference type="Proteomes" id="UP000541444"/>
    </source>
</evidence>
<organism evidence="2 3">
    <name type="scientific">Kingdonia uniflora</name>
    <dbReference type="NCBI Taxonomy" id="39325"/>
    <lineage>
        <taxon>Eukaryota</taxon>
        <taxon>Viridiplantae</taxon>
        <taxon>Streptophyta</taxon>
        <taxon>Embryophyta</taxon>
        <taxon>Tracheophyta</taxon>
        <taxon>Spermatophyta</taxon>
        <taxon>Magnoliopsida</taxon>
        <taxon>Ranunculales</taxon>
        <taxon>Circaeasteraceae</taxon>
        <taxon>Kingdonia</taxon>
    </lineage>
</organism>
<dbReference type="Pfam" id="PF13960">
    <property type="entry name" value="DUF4218"/>
    <property type="match status" value="1"/>
</dbReference>
<evidence type="ECO:0000313" key="2">
    <source>
        <dbReference type="EMBL" id="KAF6172800.1"/>
    </source>
</evidence>
<dbReference type="PANTHER" id="PTHR48258">
    <property type="entry name" value="DUF4218 DOMAIN-CONTAINING PROTEIN-RELATED"/>
    <property type="match status" value="1"/>
</dbReference>